<reference evidence="2 3" key="1">
    <citation type="journal article" date="2018" name="Sci. Rep.">
        <title>Comparative genomics provides insights into the lifestyle and reveals functional heterogeneity of dark septate endophytic fungi.</title>
        <authorList>
            <person name="Knapp D.G."/>
            <person name="Nemeth J.B."/>
            <person name="Barry K."/>
            <person name="Hainaut M."/>
            <person name="Henrissat B."/>
            <person name="Johnson J."/>
            <person name="Kuo A."/>
            <person name="Lim J.H.P."/>
            <person name="Lipzen A."/>
            <person name="Nolan M."/>
            <person name="Ohm R.A."/>
            <person name="Tamas L."/>
            <person name="Grigoriev I.V."/>
            <person name="Spatafora J.W."/>
            <person name="Nagy L.G."/>
            <person name="Kovacs G.M."/>
        </authorList>
    </citation>
    <scope>NUCLEOTIDE SEQUENCE [LARGE SCALE GENOMIC DNA]</scope>
    <source>
        <strain evidence="2 3">DSE2036</strain>
    </source>
</reference>
<evidence type="ECO:0000313" key="2">
    <source>
        <dbReference type="EMBL" id="PVH92412.1"/>
    </source>
</evidence>
<dbReference type="OrthoDB" id="5324651at2759"/>
<evidence type="ECO:0000256" key="1">
    <source>
        <dbReference type="SAM" id="Coils"/>
    </source>
</evidence>
<feature type="coiled-coil region" evidence="1">
    <location>
        <begin position="19"/>
        <end position="46"/>
    </location>
</feature>
<dbReference type="STRING" id="97972.A0A2V1D317"/>
<proteinExistence type="predicted"/>
<dbReference type="EMBL" id="KZ805685">
    <property type="protein sequence ID" value="PVH92412.1"/>
    <property type="molecule type" value="Genomic_DNA"/>
</dbReference>
<gene>
    <name evidence="2" type="ORF">DM02DRAFT_277107</name>
</gene>
<protein>
    <submittedName>
        <fullName evidence="2">Uncharacterized protein</fullName>
    </submittedName>
</protein>
<name>A0A2V1D317_9PLEO</name>
<sequence length="134" mass="15096">MLAEILQDDKSTFALQASYKSVGKEVKKIENKMAEVRREVNATLVQIQRERDILAQREQQLLLYAAQQNIDIPVKTGQALLESTIVLLTPSEPDIRARQQNIIGHGESAVHAYDIIVQDDDIESDEDRLQAELG</sequence>
<organism evidence="2 3">
    <name type="scientific">Periconia macrospinosa</name>
    <dbReference type="NCBI Taxonomy" id="97972"/>
    <lineage>
        <taxon>Eukaryota</taxon>
        <taxon>Fungi</taxon>
        <taxon>Dikarya</taxon>
        <taxon>Ascomycota</taxon>
        <taxon>Pezizomycotina</taxon>
        <taxon>Dothideomycetes</taxon>
        <taxon>Pleosporomycetidae</taxon>
        <taxon>Pleosporales</taxon>
        <taxon>Massarineae</taxon>
        <taxon>Periconiaceae</taxon>
        <taxon>Periconia</taxon>
    </lineage>
</organism>
<keyword evidence="1" id="KW-0175">Coiled coil</keyword>
<keyword evidence="3" id="KW-1185">Reference proteome</keyword>
<accession>A0A2V1D317</accession>
<dbReference type="AlphaFoldDB" id="A0A2V1D317"/>
<dbReference type="Proteomes" id="UP000244855">
    <property type="component" value="Unassembled WGS sequence"/>
</dbReference>
<evidence type="ECO:0000313" key="3">
    <source>
        <dbReference type="Proteomes" id="UP000244855"/>
    </source>
</evidence>